<reference evidence="3" key="1">
    <citation type="journal article" date="2022" name="Int. J. Syst. Evol. Microbiol.">
        <title>Granulimonas faecalis gen. nov., sp. nov., and Leptogranulimonas caecicola gen. nov., sp. nov., novel lactate-producing Atopobiaceae bacteria isolated from mouse intestines, and an emended description of the family Atopobiaceae.</title>
        <authorList>
            <person name="Morinaga K."/>
            <person name="Kusada H."/>
            <person name="Sakamoto S."/>
            <person name="Murakami T."/>
            <person name="Toyoda A."/>
            <person name="Mori H."/>
            <person name="Meng X.Y."/>
            <person name="Takashino M."/>
            <person name="Murotomi K."/>
            <person name="Tamaki H."/>
        </authorList>
    </citation>
    <scope>NUCLEOTIDE SEQUENCE</scope>
    <source>
        <strain evidence="3">OPF53</strain>
    </source>
</reference>
<dbReference type="SUPFAM" id="SSF81301">
    <property type="entry name" value="Nucleotidyltransferase"/>
    <property type="match status" value="1"/>
</dbReference>
<organism evidence="3 4">
    <name type="scientific">Granulimonas faecalis</name>
    <dbReference type="NCBI Taxonomy" id="2894155"/>
    <lineage>
        <taxon>Bacteria</taxon>
        <taxon>Bacillati</taxon>
        <taxon>Actinomycetota</taxon>
        <taxon>Coriobacteriia</taxon>
        <taxon>Coriobacteriales</taxon>
        <taxon>Kribbibacteriaceae</taxon>
        <taxon>Granulimonas</taxon>
    </lineage>
</organism>
<dbReference type="Proteomes" id="UP001055025">
    <property type="component" value="Unassembled WGS sequence"/>
</dbReference>
<evidence type="ECO:0000313" key="4">
    <source>
        <dbReference type="Proteomes" id="UP001055025"/>
    </source>
</evidence>
<evidence type="ECO:0000313" key="3">
    <source>
        <dbReference type="EMBL" id="GJM55401.1"/>
    </source>
</evidence>
<dbReference type="GO" id="GO:0005737">
    <property type="term" value="C:cytoplasm"/>
    <property type="evidence" value="ECO:0007669"/>
    <property type="project" value="UniProtKB-SubCell"/>
</dbReference>
<dbReference type="RefSeq" id="WP_135977305.1">
    <property type="nucleotide sequence ID" value="NZ_BQKC01000001.1"/>
</dbReference>
<evidence type="ECO:0000256" key="2">
    <source>
        <dbReference type="HAMAP-Rule" id="MF_01477"/>
    </source>
</evidence>
<dbReference type="GO" id="GO:0043023">
    <property type="term" value="F:ribosomal large subunit binding"/>
    <property type="evidence" value="ECO:0007669"/>
    <property type="project" value="TreeGrafter"/>
</dbReference>
<dbReference type="GO" id="GO:0042256">
    <property type="term" value="P:cytosolic ribosome assembly"/>
    <property type="evidence" value="ECO:0007669"/>
    <property type="project" value="UniProtKB-UniRule"/>
</dbReference>
<protein>
    <recommendedName>
        <fullName evidence="2">Ribosomal silencing factor RsfS</fullName>
    </recommendedName>
</protein>
<dbReference type="HAMAP" id="MF_01477">
    <property type="entry name" value="Iojap_RsfS"/>
    <property type="match status" value="1"/>
</dbReference>
<sequence length="114" mass="12310">MSTPQEIARTAAEAADSKKAQDVAVIDVTGKSDVCDCIVVATVANNPQAHAVMDAVEEAVRTGCGVKPLSVEGRDGMSWVLIDYGPVVVHVFKPEQRAFYRIENLWADAPRIEI</sequence>
<name>A0AAV5B1J0_9ACTN</name>
<dbReference type="EMBL" id="BQKC01000001">
    <property type="protein sequence ID" value="GJM55401.1"/>
    <property type="molecule type" value="Genomic_DNA"/>
</dbReference>
<gene>
    <name evidence="2 3" type="primary">rsfS</name>
    <name evidence="3" type="ORF">ATOP_10560</name>
</gene>
<proteinExistence type="inferred from homology"/>
<dbReference type="Pfam" id="PF02410">
    <property type="entry name" value="RsfS"/>
    <property type="match status" value="1"/>
</dbReference>
<dbReference type="GO" id="GO:0017148">
    <property type="term" value="P:negative regulation of translation"/>
    <property type="evidence" value="ECO:0007669"/>
    <property type="project" value="UniProtKB-UniRule"/>
</dbReference>
<comment type="similarity">
    <text evidence="1 2">Belongs to the Iojap/RsfS family.</text>
</comment>
<dbReference type="NCBIfam" id="TIGR00090">
    <property type="entry name" value="rsfS_iojap_ybeB"/>
    <property type="match status" value="1"/>
</dbReference>
<keyword evidence="2" id="KW-0678">Repressor</keyword>
<dbReference type="Gene3D" id="3.30.460.10">
    <property type="entry name" value="Beta Polymerase, domain 2"/>
    <property type="match status" value="1"/>
</dbReference>
<keyword evidence="2" id="KW-0963">Cytoplasm</keyword>
<dbReference type="InterPro" id="IPR043519">
    <property type="entry name" value="NT_sf"/>
</dbReference>
<dbReference type="PANTHER" id="PTHR21043">
    <property type="entry name" value="IOJAP SUPERFAMILY ORTHOLOG"/>
    <property type="match status" value="1"/>
</dbReference>
<comment type="subcellular location">
    <subcellularLocation>
        <location evidence="2">Cytoplasm</location>
    </subcellularLocation>
</comment>
<comment type="subunit">
    <text evidence="2">Interacts with ribosomal protein uL14 (rplN).</text>
</comment>
<comment type="caution">
    <text evidence="3">The sequence shown here is derived from an EMBL/GenBank/DDBJ whole genome shotgun (WGS) entry which is preliminary data.</text>
</comment>
<keyword evidence="4" id="KW-1185">Reference proteome</keyword>
<dbReference type="AlphaFoldDB" id="A0AAV5B1J0"/>
<dbReference type="InterPro" id="IPR004394">
    <property type="entry name" value="Iojap/RsfS/C7orf30"/>
</dbReference>
<dbReference type="GO" id="GO:0090071">
    <property type="term" value="P:negative regulation of ribosome biogenesis"/>
    <property type="evidence" value="ECO:0007669"/>
    <property type="project" value="UniProtKB-UniRule"/>
</dbReference>
<accession>A0AAV5B1J0</accession>
<evidence type="ECO:0000256" key="1">
    <source>
        <dbReference type="ARBA" id="ARBA00010574"/>
    </source>
</evidence>
<comment type="function">
    <text evidence="2">Functions as a ribosomal silencing factor. Interacts with ribosomal protein uL14 (rplN), blocking formation of intersubunit bridge B8. Prevents association of the 30S and 50S ribosomal subunits and the formation of functional ribosomes, thus repressing translation.</text>
</comment>
<dbReference type="PANTHER" id="PTHR21043:SF0">
    <property type="entry name" value="MITOCHONDRIAL ASSEMBLY OF RIBOSOMAL LARGE SUBUNIT PROTEIN 1"/>
    <property type="match status" value="1"/>
</dbReference>
<keyword evidence="2" id="KW-0810">Translation regulation</keyword>